<gene>
    <name evidence="1" type="ORF">TTHERM_00277460</name>
</gene>
<reference evidence="2" key="1">
    <citation type="journal article" date="2006" name="PLoS Biol.">
        <title>Macronuclear genome sequence of the ciliate Tetrahymena thermophila, a model eukaryote.</title>
        <authorList>
            <person name="Eisen J.A."/>
            <person name="Coyne R.S."/>
            <person name="Wu M."/>
            <person name="Wu D."/>
            <person name="Thiagarajan M."/>
            <person name="Wortman J.R."/>
            <person name="Badger J.H."/>
            <person name="Ren Q."/>
            <person name="Amedeo P."/>
            <person name="Jones K.M."/>
            <person name="Tallon L.J."/>
            <person name="Delcher A.L."/>
            <person name="Salzberg S.L."/>
            <person name="Silva J.C."/>
            <person name="Haas B.J."/>
            <person name="Majoros W.H."/>
            <person name="Farzad M."/>
            <person name="Carlton J.M."/>
            <person name="Smith R.K. Jr."/>
            <person name="Garg J."/>
            <person name="Pearlman R.E."/>
            <person name="Karrer K.M."/>
            <person name="Sun L."/>
            <person name="Manning G."/>
            <person name="Elde N.C."/>
            <person name="Turkewitz A.P."/>
            <person name="Asai D.J."/>
            <person name="Wilkes D.E."/>
            <person name="Wang Y."/>
            <person name="Cai H."/>
            <person name="Collins K."/>
            <person name="Stewart B.A."/>
            <person name="Lee S.R."/>
            <person name="Wilamowska K."/>
            <person name="Weinberg Z."/>
            <person name="Ruzzo W.L."/>
            <person name="Wloga D."/>
            <person name="Gaertig J."/>
            <person name="Frankel J."/>
            <person name="Tsao C.-C."/>
            <person name="Gorovsky M.A."/>
            <person name="Keeling P.J."/>
            <person name="Waller R.F."/>
            <person name="Patron N.J."/>
            <person name="Cherry J.M."/>
            <person name="Stover N.A."/>
            <person name="Krieger C.J."/>
            <person name="del Toro C."/>
            <person name="Ryder H.F."/>
            <person name="Williamson S.C."/>
            <person name="Barbeau R.A."/>
            <person name="Hamilton E.P."/>
            <person name="Orias E."/>
        </authorList>
    </citation>
    <scope>NUCLEOTIDE SEQUENCE [LARGE SCALE GENOMIC DNA]</scope>
    <source>
        <strain evidence="2">SB210</strain>
    </source>
</reference>
<proteinExistence type="predicted"/>
<dbReference type="InParanoid" id="I7LVC4"/>
<dbReference type="KEGG" id="tet:TTHERM_00277460"/>
<dbReference type="AlphaFoldDB" id="I7LVC4"/>
<dbReference type="RefSeq" id="XP_001018104.1">
    <property type="nucleotide sequence ID" value="XM_001018104.3"/>
</dbReference>
<dbReference type="Proteomes" id="UP000009168">
    <property type="component" value="Unassembled WGS sequence"/>
</dbReference>
<keyword evidence="2" id="KW-1185">Reference proteome</keyword>
<accession>I7LVC4</accession>
<evidence type="ECO:0000313" key="1">
    <source>
        <dbReference type="EMBL" id="EAR97859.1"/>
    </source>
</evidence>
<protein>
    <submittedName>
        <fullName evidence="1">Uncharacterized protein</fullName>
    </submittedName>
</protein>
<organism evidence="1 2">
    <name type="scientific">Tetrahymena thermophila (strain SB210)</name>
    <dbReference type="NCBI Taxonomy" id="312017"/>
    <lineage>
        <taxon>Eukaryota</taxon>
        <taxon>Sar</taxon>
        <taxon>Alveolata</taxon>
        <taxon>Ciliophora</taxon>
        <taxon>Intramacronucleata</taxon>
        <taxon>Oligohymenophorea</taxon>
        <taxon>Hymenostomatida</taxon>
        <taxon>Tetrahymenina</taxon>
        <taxon>Tetrahymenidae</taxon>
        <taxon>Tetrahymena</taxon>
    </lineage>
</organism>
<evidence type="ECO:0000313" key="2">
    <source>
        <dbReference type="Proteomes" id="UP000009168"/>
    </source>
</evidence>
<dbReference type="HOGENOM" id="CLU_669965_0_0_1"/>
<name>I7LVC4_TETTS</name>
<sequence>MEFPCFYPDSEEQSILKNRYGKEQYIQSNIEEEENEESTGFRSTESQYFSQNTNNEQLLEIENTDESAESRAKQGKQLKVIDKKNSSEENKQLAFVKKEMGYISFKFNKSILTKEFYHLCYDFFILADLFGRNIDDVDGDQLAFEHMSKLCLIRPTSTYMKYNNFTAYLLEITETGLQDHTIAINRLVNAQHITAYNVANRLQELQNVFQEMYNFSKKLKSIYNWEKVREDLNRNYENSFEKALQYIKKILNLENQYISFVIRRICPQTLTEKYCANIASDALVNLISNNKLQEANIFFIRKCFPNILDMRSLQEMMYKFSFDEITLQSVVTCLDGEQLPCQLHLSKINLCGYEICPGVTLYDSMIIFNYQFNPNIIKALEEKRTKSSFKIDTFDFRYSAVSEIFQDKFYK</sequence>
<dbReference type="EMBL" id="GG662656">
    <property type="protein sequence ID" value="EAR97859.1"/>
    <property type="molecule type" value="Genomic_DNA"/>
</dbReference>
<dbReference type="GeneID" id="7827552"/>